<organism evidence="1 2">
    <name type="scientific">Conidiobolus coronatus (strain ATCC 28846 / CBS 209.66 / NRRL 28638)</name>
    <name type="common">Delacroixia coronata</name>
    <dbReference type="NCBI Taxonomy" id="796925"/>
    <lineage>
        <taxon>Eukaryota</taxon>
        <taxon>Fungi</taxon>
        <taxon>Fungi incertae sedis</taxon>
        <taxon>Zoopagomycota</taxon>
        <taxon>Entomophthoromycotina</taxon>
        <taxon>Entomophthoromycetes</taxon>
        <taxon>Entomophthorales</taxon>
        <taxon>Ancylistaceae</taxon>
        <taxon>Conidiobolus</taxon>
    </lineage>
</organism>
<name>A0A137NV54_CONC2</name>
<dbReference type="AlphaFoldDB" id="A0A137NV54"/>
<dbReference type="Proteomes" id="UP000070444">
    <property type="component" value="Unassembled WGS sequence"/>
</dbReference>
<reference evidence="1 2" key="1">
    <citation type="journal article" date="2015" name="Genome Biol. Evol.">
        <title>Phylogenomic analyses indicate that early fungi evolved digesting cell walls of algal ancestors of land plants.</title>
        <authorList>
            <person name="Chang Y."/>
            <person name="Wang S."/>
            <person name="Sekimoto S."/>
            <person name="Aerts A.L."/>
            <person name="Choi C."/>
            <person name="Clum A."/>
            <person name="LaButti K.M."/>
            <person name="Lindquist E.A."/>
            <person name="Yee Ngan C."/>
            <person name="Ohm R.A."/>
            <person name="Salamov A.A."/>
            <person name="Grigoriev I.V."/>
            <person name="Spatafora J.W."/>
            <person name="Berbee M.L."/>
        </authorList>
    </citation>
    <scope>NUCLEOTIDE SEQUENCE [LARGE SCALE GENOMIC DNA]</scope>
    <source>
        <strain evidence="1 2">NRRL 28638</strain>
    </source>
</reference>
<evidence type="ECO:0000313" key="1">
    <source>
        <dbReference type="EMBL" id="KXN66568.1"/>
    </source>
</evidence>
<accession>A0A137NV54</accession>
<sequence length="62" mass="7627">MNNEVDNINKFEEFKWKYFLNIFQLSLYLNNNDIIQLSTTCKHLRLKLKSKFISKLKLMREE</sequence>
<protein>
    <submittedName>
        <fullName evidence="1">Uncharacterized protein</fullName>
    </submittedName>
</protein>
<dbReference type="EMBL" id="KQ964710">
    <property type="protein sequence ID" value="KXN66568.1"/>
    <property type="molecule type" value="Genomic_DNA"/>
</dbReference>
<keyword evidence="2" id="KW-1185">Reference proteome</keyword>
<proteinExistence type="predicted"/>
<evidence type="ECO:0000313" key="2">
    <source>
        <dbReference type="Proteomes" id="UP000070444"/>
    </source>
</evidence>
<feature type="non-terminal residue" evidence="1">
    <location>
        <position position="62"/>
    </location>
</feature>
<gene>
    <name evidence="1" type="ORF">CONCODRAFT_11553</name>
</gene>